<feature type="domain" description="Protein kinase" evidence="3">
    <location>
        <begin position="39"/>
        <end position="309"/>
    </location>
</feature>
<gene>
    <name evidence="5" type="primary">LOC105052045</name>
</gene>
<keyword evidence="1" id="KW-0732">Signal</keyword>
<reference evidence="5" key="1">
    <citation type="submission" date="2025-08" db="UniProtKB">
        <authorList>
            <consortium name="RefSeq"/>
        </authorList>
    </citation>
    <scope>IDENTIFICATION</scope>
</reference>
<dbReference type="SMART" id="SM00220">
    <property type="entry name" value="S_TKc"/>
    <property type="match status" value="1"/>
</dbReference>
<dbReference type="GO" id="GO:0004672">
    <property type="term" value="F:protein kinase activity"/>
    <property type="evidence" value="ECO:0007669"/>
    <property type="project" value="InterPro"/>
</dbReference>
<accession>A0A8N4F825</accession>
<dbReference type="Proteomes" id="UP000504607">
    <property type="component" value="Chromosome 9"/>
</dbReference>
<protein>
    <submittedName>
        <fullName evidence="5">G-type lectin S-receptor-like serine/threonine-protein kinase LECRK3</fullName>
    </submittedName>
</protein>
<dbReference type="GO" id="GO:0030246">
    <property type="term" value="F:carbohydrate binding"/>
    <property type="evidence" value="ECO:0007669"/>
    <property type="project" value="UniProtKB-KW"/>
</dbReference>
<dbReference type="InterPro" id="IPR051343">
    <property type="entry name" value="G-type_lectin_kinases/EP1-like"/>
</dbReference>
<dbReference type="PROSITE" id="PS00108">
    <property type="entry name" value="PROTEIN_KINASE_ST"/>
    <property type="match status" value="1"/>
</dbReference>
<keyword evidence="2" id="KW-0430">Lectin</keyword>
<dbReference type="GO" id="GO:0005524">
    <property type="term" value="F:ATP binding"/>
    <property type="evidence" value="ECO:0007669"/>
    <property type="project" value="InterPro"/>
</dbReference>
<dbReference type="SUPFAM" id="SSF56112">
    <property type="entry name" value="Protein kinase-like (PK-like)"/>
    <property type="match status" value="1"/>
</dbReference>
<name>A0A8N4F825_ELAGV</name>
<dbReference type="PANTHER" id="PTHR47976">
    <property type="entry name" value="G-TYPE LECTIN S-RECEPTOR-LIKE SERINE/THREONINE-PROTEIN KINASE SD2-5"/>
    <property type="match status" value="1"/>
</dbReference>
<dbReference type="InterPro" id="IPR000719">
    <property type="entry name" value="Prot_kinase_dom"/>
</dbReference>
<dbReference type="Gene3D" id="3.30.200.20">
    <property type="entry name" value="Phosphorylase Kinase, domain 1"/>
    <property type="match status" value="1"/>
</dbReference>
<organism evidence="4 5">
    <name type="scientific">Elaeis guineensis var. tenera</name>
    <name type="common">Oil palm</name>
    <dbReference type="NCBI Taxonomy" id="51953"/>
    <lineage>
        <taxon>Eukaryota</taxon>
        <taxon>Viridiplantae</taxon>
        <taxon>Streptophyta</taxon>
        <taxon>Embryophyta</taxon>
        <taxon>Tracheophyta</taxon>
        <taxon>Spermatophyta</taxon>
        <taxon>Magnoliopsida</taxon>
        <taxon>Liliopsida</taxon>
        <taxon>Arecaceae</taxon>
        <taxon>Arecoideae</taxon>
        <taxon>Cocoseae</taxon>
        <taxon>Elaeidinae</taxon>
        <taxon>Elaeis</taxon>
    </lineage>
</organism>
<dbReference type="PROSITE" id="PS50011">
    <property type="entry name" value="PROTEIN_KINASE_DOM"/>
    <property type="match status" value="1"/>
</dbReference>
<dbReference type="RefSeq" id="XP_029122236.1">
    <property type="nucleotide sequence ID" value="XM_029266403.1"/>
</dbReference>
<dbReference type="FunFam" id="1.10.510.10:FF:000537">
    <property type="entry name" value="Putative receptor-like protein kinase"/>
    <property type="match status" value="1"/>
</dbReference>
<evidence type="ECO:0000313" key="4">
    <source>
        <dbReference type="Proteomes" id="UP000504607"/>
    </source>
</evidence>
<dbReference type="InterPro" id="IPR011009">
    <property type="entry name" value="Kinase-like_dom_sf"/>
</dbReference>
<dbReference type="AlphaFoldDB" id="A0A8N4F825"/>
<evidence type="ECO:0000313" key="5">
    <source>
        <dbReference type="RefSeq" id="XP_029122236.1"/>
    </source>
</evidence>
<dbReference type="InterPro" id="IPR008271">
    <property type="entry name" value="Ser/Thr_kinase_AS"/>
</dbReference>
<dbReference type="Pfam" id="PF00069">
    <property type="entry name" value="Pkinase"/>
    <property type="match status" value="1"/>
</dbReference>
<sequence length="323" mass="36360">MVAGVAVDGDSEDLGGGIPAEAVKSFWWTGSDSVEAERWDVKEVLDGFNPSNIYKGFLSKGRRAIVVKRLEMVVGKSGFRVEMRAIRKTYHRNLVQLLGFCHEDTHRLLIYEYMSNDSLADILFKARTRIPRKERIRIALDVAKGIHYLHEECDSRIIHCDIKPENFLMDDKCTAKISDFGLAKLLTPSQTRTFATAGGTRGYAAPEWSKNGTVSVKADVYSYGIVLLEIIYCRRNMEVELDGHGNELVLSEWVYNLYAARELENLLPGEDVDIAELEKLVGVGIWCVQSEPDSRPHMKKVVMMLEGYMKVPPPPPPPPRSVS</sequence>
<dbReference type="OrthoDB" id="5857966at2759"/>
<dbReference type="Gene3D" id="1.10.510.10">
    <property type="entry name" value="Transferase(Phosphotransferase) domain 1"/>
    <property type="match status" value="1"/>
</dbReference>
<keyword evidence="4" id="KW-1185">Reference proteome</keyword>
<evidence type="ECO:0000259" key="3">
    <source>
        <dbReference type="PROSITE" id="PS50011"/>
    </source>
</evidence>
<evidence type="ECO:0000256" key="2">
    <source>
        <dbReference type="ARBA" id="ARBA00022734"/>
    </source>
</evidence>
<evidence type="ECO:0000256" key="1">
    <source>
        <dbReference type="ARBA" id="ARBA00022729"/>
    </source>
</evidence>
<proteinExistence type="predicted"/>
<dbReference type="PANTHER" id="PTHR47976:SF27">
    <property type="entry name" value="RECEPTOR-LIKE SERINE_THREONINE-PROTEIN KINASE"/>
    <property type="match status" value="1"/>
</dbReference>